<dbReference type="AlphaFoldDB" id="A0A6J6J9D9"/>
<sequence length="288" mass="30043">MIPRHRIHSLLAMALMLCLVAAAPQPTWASCKNSGGSAGSHRVGSQVSSGSVTICASAVSVTPARTATVPAKPKVIAKPKTITPIVSRLVPPIHRKPAAQPIKLAPKPAKKIIAKPTTKAAPKPTIKTIPGSTSASASSAMFTPAGVTASVFPSSELSLGQVASFSSNPMIHFRAGSVLNLPTEVRFTPVSTTWILDGEIIAVGNSANYSFSELGSHQVSVEVVYSVAYRVRGSGIWISEPDSITVLDDLSLQVSTEPDTWDYPEPPPGRALLVGSDCLSQPGSFGCR</sequence>
<protein>
    <submittedName>
        <fullName evidence="1">Unannotated protein</fullName>
    </submittedName>
</protein>
<gene>
    <name evidence="1" type="ORF">UFOPK2044_00478</name>
</gene>
<proteinExistence type="predicted"/>
<accession>A0A6J6J9D9</accession>
<dbReference type="PROSITE" id="PS51257">
    <property type="entry name" value="PROKAR_LIPOPROTEIN"/>
    <property type="match status" value="1"/>
</dbReference>
<dbReference type="EMBL" id="CAEZVO010000050">
    <property type="protein sequence ID" value="CAB4632589.1"/>
    <property type="molecule type" value="Genomic_DNA"/>
</dbReference>
<name>A0A6J6J9D9_9ZZZZ</name>
<organism evidence="1">
    <name type="scientific">freshwater metagenome</name>
    <dbReference type="NCBI Taxonomy" id="449393"/>
    <lineage>
        <taxon>unclassified sequences</taxon>
        <taxon>metagenomes</taxon>
        <taxon>ecological metagenomes</taxon>
    </lineage>
</organism>
<reference evidence="1" key="1">
    <citation type="submission" date="2020-05" db="EMBL/GenBank/DDBJ databases">
        <authorList>
            <person name="Chiriac C."/>
            <person name="Salcher M."/>
            <person name="Ghai R."/>
            <person name="Kavagutti S V."/>
        </authorList>
    </citation>
    <scope>NUCLEOTIDE SEQUENCE</scope>
</reference>
<evidence type="ECO:0000313" key="1">
    <source>
        <dbReference type="EMBL" id="CAB4632589.1"/>
    </source>
</evidence>